<dbReference type="SUPFAM" id="SSF81383">
    <property type="entry name" value="F-box domain"/>
    <property type="match status" value="1"/>
</dbReference>
<reference evidence="2" key="1">
    <citation type="submission" date="2015-04" db="UniProtKB">
        <authorList>
            <consortium name="EnsemblPlants"/>
        </authorList>
    </citation>
    <scope>IDENTIFICATION</scope>
</reference>
<dbReference type="Proteomes" id="UP000026962">
    <property type="component" value="Chromosome 10"/>
</dbReference>
<reference evidence="2" key="2">
    <citation type="submission" date="2018-05" db="EMBL/GenBank/DDBJ databases">
        <title>OpunRS2 (Oryza punctata Reference Sequence Version 2).</title>
        <authorList>
            <person name="Zhang J."/>
            <person name="Kudrna D."/>
            <person name="Lee S."/>
            <person name="Talag J."/>
            <person name="Welchert J."/>
            <person name="Wing R.A."/>
        </authorList>
    </citation>
    <scope>NUCLEOTIDE SEQUENCE [LARGE SCALE GENOMIC DNA]</scope>
</reference>
<evidence type="ECO:0000313" key="3">
    <source>
        <dbReference type="Proteomes" id="UP000026962"/>
    </source>
</evidence>
<sequence>MSPPPPCSVAASGDGWLSLSVSTESTGSGVSNKRLKRGGACGGGGSVEDDGFPLHDEVLLLVFAASSLEIHDLVRCTATCRRWRRLVTGNAEYVCRSKPPSSRFIRDLAVGFFHQSHDDDSSSLVAPPRFVPLPSASSRFGGGELDMVFDNHNPGLFKNSRLIASRKGRLVVELRRASRAAALRLVVCNPMTGDMSVLPVLSGKDRPGLYACALLTADDLQESGDPLPPGPAAFRLVVLYKRRSFTACRSYSSDTMAWGTERKLSGVKIGGKRLGDMDAGVTFRGRVFWLVNSVVFVVHLDTLVATTETIPWHWRWNGKPCFCLGDPVPNRRLAVSPDGRLCVVQVGRNLRTYNPVINVFARHDGGRGGDGSTAQKIKWKVEEAHDVELSHLIPLANVKRVCLRGVCEKSGLVFLAIGADMYAKKPDLALYALDMEKKEARLVPAPPSRCCVRRSSWSFFGYEMDRVAYLASLSGGDSTAS</sequence>
<dbReference type="InterPro" id="IPR036047">
    <property type="entry name" value="F-box-like_dom_sf"/>
</dbReference>
<dbReference type="EnsemblPlants" id="OPUNC10G05200.1">
    <property type="protein sequence ID" value="OPUNC10G05200.1"/>
    <property type="gene ID" value="OPUNC10G05200"/>
</dbReference>
<dbReference type="HOGENOM" id="CLU_049527_0_0_1"/>
<dbReference type="OMA" id="MTGDMSV"/>
<dbReference type="eggNOG" id="ENOG502R5QA">
    <property type="taxonomic scope" value="Eukaryota"/>
</dbReference>
<name>A0A0E0M6I9_ORYPU</name>
<protein>
    <recommendedName>
        <fullName evidence="1">F-box domain-containing protein</fullName>
    </recommendedName>
</protein>
<organism evidence="2">
    <name type="scientific">Oryza punctata</name>
    <name type="common">Red rice</name>
    <dbReference type="NCBI Taxonomy" id="4537"/>
    <lineage>
        <taxon>Eukaryota</taxon>
        <taxon>Viridiplantae</taxon>
        <taxon>Streptophyta</taxon>
        <taxon>Embryophyta</taxon>
        <taxon>Tracheophyta</taxon>
        <taxon>Spermatophyta</taxon>
        <taxon>Magnoliopsida</taxon>
        <taxon>Liliopsida</taxon>
        <taxon>Poales</taxon>
        <taxon>Poaceae</taxon>
        <taxon>BOP clade</taxon>
        <taxon>Oryzoideae</taxon>
        <taxon>Oryzeae</taxon>
        <taxon>Oryzinae</taxon>
        <taxon>Oryza</taxon>
    </lineage>
</organism>
<proteinExistence type="predicted"/>
<evidence type="ECO:0000259" key="1">
    <source>
        <dbReference type="Pfam" id="PF12937"/>
    </source>
</evidence>
<dbReference type="PANTHER" id="PTHR36140">
    <property type="entry name" value="F-BOX DOMAIN-CONTAINING PROTEIN-RELATED"/>
    <property type="match status" value="1"/>
</dbReference>
<dbReference type="AlphaFoldDB" id="A0A0E0M6I9"/>
<dbReference type="CDD" id="cd09917">
    <property type="entry name" value="F-box_SF"/>
    <property type="match status" value="1"/>
</dbReference>
<dbReference type="Gramene" id="OPUNC10G05200.1">
    <property type="protein sequence ID" value="OPUNC10G05200.1"/>
    <property type="gene ID" value="OPUNC10G05200"/>
</dbReference>
<dbReference type="Pfam" id="PF12937">
    <property type="entry name" value="F-box-like"/>
    <property type="match status" value="1"/>
</dbReference>
<keyword evidence="3" id="KW-1185">Reference proteome</keyword>
<dbReference type="InterPro" id="IPR001810">
    <property type="entry name" value="F-box_dom"/>
</dbReference>
<feature type="domain" description="F-box" evidence="1">
    <location>
        <begin position="56"/>
        <end position="88"/>
    </location>
</feature>
<evidence type="ECO:0000313" key="2">
    <source>
        <dbReference type="EnsemblPlants" id="OPUNC10G05200.1"/>
    </source>
</evidence>
<dbReference type="Gene3D" id="1.20.1280.50">
    <property type="match status" value="1"/>
</dbReference>
<dbReference type="PANTHER" id="PTHR36140:SF1">
    <property type="entry name" value="F-BOX DOMAIN CONTAINING PROTEIN, EXPRESSED"/>
    <property type="match status" value="1"/>
</dbReference>
<accession>A0A0E0M6I9</accession>